<keyword evidence="4" id="KW-1133">Transmembrane helix</keyword>
<comment type="caution">
    <text evidence="5">The sequence shown here is derived from an EMBL/GenBank/DDBJ whole genome shotgun (WGS) entry which is preliminary data.</text>
</comment>
<dbReference type="PANTHER" id="PTHR31699:SF1">
    <property type="entry name" value="U8 SNORNA-DECAPPING ENZYME"/>
    <property type="match status" value="1"/>
</dbReference>
<protein>
    <submittedName>
        <fullName evidence="5">Uncharacterized protein</fullName>
    </submittedName>
</protein>
<dbReference type="GO" id="GO:0006402">
    <property type="term" value="P:mRNA catabolic process"/>
    <property type="evidence" value="ECO:0007669"/>
    <property type="project" value="TreeGrafter"/>
</dbReference>
<gene>
    <name evidence="5" type="ORF">CRM22_004366</name>
</gene>
<evidence type="ECO:0000313" key="6">
    <source>
        <dbReference type="Proteomes" id="UP000308267"/>
    </source>
</evidence>
<dbReference type="PROSITE" id="PS00893">
    <property type="entry name" value="NUDIX_BOX"/>
    <property type="match status" value="1"/>
</dbReference>
<keyword evidence="4" id="KW-0812">Transmembrane</keyword>
<keyword evidence="4" id="KW-0472">Membrane</keyword>
<name>A0A4S2LXB4_OPIFE</name>
<dbReference type="Proteomes" id="UP000308267">
    <property type="component" value="Unassembled WGS sequence"/>
</dbReference>
<evidence type="ECO:0000256" key="4">
    <source>
        <dbReference type="SAM" id="Phobius"/>
    </source>
</evidence>
<dbReference type="GO" id="GO:0016077">
    <property type="term" value="P:sno(s)RNA catabolic process"/>
    <property type="evidence" value="ECO:0007669"/>
    <property type="project" value="TreeGrafter"/>
</dbReference>
<proteinExistence type="predicted"/>
<dbReference type="GO" id="GO:0005634">
    <property type="term" value="C:nucleus"/>
    <property type="evidence" value="ECO:0007669"/>
    <property type="project" value="UniProtKB-SubCell"/>
</dbReference>
<evidence type="ECO:0000256" key="3">
    <source>
        <dbReference type="ARBA" id="ARBA00023242"/>
    </source>
</evidence>
<accession>A0A4S2LXB4</accession>
<dbReference type="OrthoDB" id="5950381at2759"/>
<evidence type="ECO:0000256" key="2">
    <source>
        <dbReference type="ARBA" id="ARBA00022884"/>
    </source>
</evidence>
<keyword evidence="6" id="KW-1185">Reference proteome</keyword>
<sequence length="307" mass="34500">MRGRFKLETNTLYKLRYVLCSTAGFLFAVALILRNRADSCSGVCNQVIRRTEEGKYLLGPQYRIFKLADGFKIRAVAHSNPLEDIFTKSTIFCRFHAVQIAFFTQEKRPKKLYGKYPISGSLMLQMRHDALVGLPGGGVRVNETLMQGLQRELREEIGLDHPLTTVKYQLSYSNPRLEYCGHLYTKEMSWVELHDLMLIATANSDIGVENQGYYLLPTINEVDDDPGYAGFPTFLAQAISPASPPTLVGNTLQQLLHVLTEVTQPPILSQDHFQTSLDKACDLLRLSVCPSSAERIPTGATLSNFYQ</sequence>
<dbReference type="GO" id="GO:1990174">
    <property type="term" value="F:phosphodiesterase decapping endonuclease activity"/>
    <property type="evidence" value="ECO:0007669"/>
    <property type="project" value="TreeGrafter"/>
</dbReference>
<dbReference type="AlphaFoldDB" id="A0A4S2LXB4"/>
<keyword evidence="3" id="KW-0539">Nucleus</keyword>
<dbReference type="EMBL" id="SJOL01006376">
    <property type="protein sequence ID" value="TGZ68226.1"/>
    <property type="molecule type" value="Genomic_DNA"/>
</dbReference>
<evidence type="ECO:0000313" key="5">
    <source>
        <dbReference type="EMBL" id="TGZ68226.1"/>
    </source>
</evidence>
<feature type="transmembrane region" description="Helical" evidence="4">
    <location>
        <begin position="12"/>
        <end position="33"/>
    </location>
</feature>
<comment type="subcellular location">
    <subcellularLocation>
        <location evidence="1">Nucleus</location>
    </subcellularLocation>
</comment>
<dbReference type="PANTHER" id="PTHR31699">
    <property type="entry name" value="NUDIX T16 FAMILY MEMBER"/>
    <property type="match status" value="1"/>
</dbReference>
<dbReference type="InterPro" id="IPR054754">
    <property type="entry name" value="NudT16"/>
</dbReference>
<dbReference type="SUPFAM" id="SSF55811">
    <property type="entry name" value="Nudix"/>
    <property type="match status" value="1"/>
</dbReference>
<dbReference type="InterPro" id="IPR015797">
    <property type="entry name" value="NUDIX_hydrolase-like_dom_sf"/>
</dbReference>
<dbReference type="GO" id="GO:0030515">
    <property type="term" value="F:snoRNA binding"/>
    <property type="evidence" value="ECO:0007669"/>
    <property type="project" value="TreeGrafter"/>
</dbReference>
<dbReference type="InterPro" id="IPR020084">
    <property type="entry name" value="NUDIX_hydrolase_CS"/>
</dbReference>
<dbReference type="Pfam" id="PF22327">
    <property type="entry name" value="Nudt16-like"/>
    <property type="match status" value="1"/>
</dbReference>
<dbReference type="Gene3D" id="3.90.79.10">
    <property type="entry name" value="Nucleoside Triphosphate Pyrophosphohydrolase"/>
    <property type="match status" value="1"/>
</dbReference>
<organism evidence="5 6">
    <name type="scientific">Opisthorchis felineus</name>
    <dbReference type="NCBI Taxonomy" id="147828"/>
    <lineage>
        <taxon>Eukaryota</taxon>
        <taxon>Metazoa</taxon>
        <taxon>Spiralia</taxon>
        <taxon>Lophotrochozoa</taxon>
        <taxon>Platyhelminthes</taxon>
        <taxon>Trematoda</taxon>
        <taxon>Digenea</taxon>
        <taxon>Opisthorchiida</taxon>
        <taxon>Opisthorchiata</taxon>
        <taxon>Opisthorchiidae</taxon>
        <taxon>Opisthorchis</taxon>
    </lineage>
</organism>
<evidence type="ECO:0000256" key="1">
    <source>
        <dbReference type="ARBA" id="ARBA00004123"/>
    </source>
</evidence>
<reference evidence="5 6" key="1">
    <citation type="journal article" date="2019" name="BMC Genomics">
        <title>New insights from Opisthorchis felineus genome: update on genomics of the epidemiologically important liver flukes.</title>
        <authorList>
            <person name="Ershov N.I."/>
            <person name="Mordvinov V.A."/>
            <person name="Prokhortchouk E.B."/>
            <person name="Pakharukova M.Y."/>
            <person name="Gunbin K.V."/>
            <person name="Ustyantsev K."/>
            <person name="Genaev M.A."/>
            <person name="Blinov A.G."/>
            <person name="Mazur A."/>
            <person name="Boulygina E."/>
            <person name="Tsygankova S."/>
            <person name="Khrameeva E."/>
            <person name="Chekanov N."/>
            <person name="Fan G."/>
            <person name="Xiao A."/>
            <person name="Zhang H."/>
            <person name="Xu X."/>
            <person name="Yang H."/>
            <person name="Solovyev V."/>
            <person name="Lee S.M."/>
            <person name="Liu X."/>
            <person name="Afonnikov D.A."/>
            <person name="Skryabin K.G."/>
        </authorList>
    </citation>
    <scope>NUCLEOTIDE SEQUENCE [LARGE SCALE GENOMIC DNA]</scope>
    <source>
        <strain evidence="5">AK-0245</strain>
        <tissue evidence="5">Whole organism</tissue>
    </source>
</reference>
<keyword evidence="2" id="KW-0694">RNA-binding</keyword>